<feature type="compositionally biased region" description="Low complexity" evidence="3">
    <location>
        <begin position="29"/>
        <end position="44"/>
    </location>
</feature>
<dbReference type="InterPro" id="IPR018990">
    <property type="entry name" value="Prot_inh_I42_chagasin"/>
</dbReference>
<dbReference type="InterPro" id="IPR036331">
    <property type="entry name" value="Chagasin-like_sf"/>
</dbReference>
<dbReference type="Proteomes" id="UP000294855">
    <property type="component" value="Unassembled WGS sequence"/>
</dbReference>
<dbReference type="AlphaFoldDB" id="A0A484F373"/>
<evidence type="ECO:0000256" key="2">
    <source>
        <dbReference type="ARBA" id="ARBA00022704"/>
    </source>
</evidence>
<reference evidence="5 6" key="1">
    <citation type="submission" date="2019-03" db="EMBL/GenBank/DDBJ databases">
        <title>Genomic Encyclopedia of Type Strains, Phase IV (KMG-IV): sequencing the most valuable type-strain genomes for metagenomic binning, comparative biology and taxonomic classification.</title>
        <authorList>
            <person name="Goeker M."/>
        </authorList>
    </citation>
    <scope>NUCLEOTIDE SEQUENCE [LARGE SCALE GENOMIC DNA]</scope>
    <source>
        <strain evidence="5 6">DSM 13328</strain>
    </source>
</reference>
<feature type="region of interest" description="Disordered" evidence="3">
    <location>
        <begin position="27"/>
        <end position="46"/>
    </location>
</feature>
<sequence>MKKIVQAFIFVCLILAVAATGCLTSDDGTNTTNKTINDTNNTSNLTDQFSTPANPINNTSYVPDNASAYLTKQVRVSDDKKSVVFVFDESSTGDKWELIMEPRTVLSIETDEHVTPENAPETYPGIHVWVFESIGPGKTIMNFNYIVEETGKSINNLIYIIEVNNAGEISIISVLHERL</sequence>
<dbReference type="EMBL" id="SNYS01000009">
    <property type="protein sequence ID" value="TDQ68309.1"/>
    <property type="molecule type" value="Genomic_DNA"/>
</dbReference>
<dbReference type="GO" id="GO:0004869">
    <property type="term" value="F:cysteine-type endopeptidase inhibitor activity"/>
    <property type="evidence" value="ECO:0007669"/>
    <property type="project" value="UniProtKB-KW"/>
</dbReference>
<proteinExistence type="predicted"/>
<accession>A0A484F373</accession>
<evidence type="ECO:0000313" key="6">
    <source>
        <dbReference type="Proteomes" id="UP000294855"/>
    </source>
</evidence>
<evidence type="ECO:0000259" key="4">
    <source>
        <dbReference type="Pfam" id="PF09394"/>
    </source>
</evidence>
<evidence type="ECO:0000256" key="1">
    <source>
        <dbReference type="ARBA" id="ARBA00022690"/>
    </source>
</evidence>
<feature type="domain" description="Proteinase inhibitor I42 chagasin" evidence="4">
    <location>
        <begin position="89"/>
        <end position="153"/>
    </location>
</feature>
<protein>
    <submittedName>
        <fullName evidence="5">Putative secreted protein</fullName>
    </submittedName>
</protein>
<dbReference type="RefSeq" id="WP_133517689.1">
    <property type="nucleotide sequence ID" value="NZ_JAHDUW010000004.1"/>
</dbReference>
<evidence type="ECO:0000313" key="5">
    <source>
        <dbReference type="EMBL" id="TDQ68309.1"/>
    </source>
</evidence>
<evidence type="ECO:0000256" key="3">
    <source>
        <dbReference type="SAM" id="MobiDB-lite"/>
    </source>
</evidence>
<keyword evidence="2" id="KW-0789">Thiol protease inhibitor</keyword>
<organism evidence="5 6">
    <name type="scientific">Methanimicrococcus blatticola</name>
    <dbReference type="NCBI Taxonomy" id="91560"/>
    <lineage>
        <taxon>Archaea</taxon>
        <taxon>Methanobacteriati</taxon>
        <taxon>Methanobacteriota</taxon>
        <taxon>Stenosarchaea group</taxon>
        <taxon>Methanomicrobia</taxon>
        <taxon>Methanosarcinales</taxon>
        <taxon>Methanosarcinaceae</taxon>
        <taxon>Methanimicrococcus</taxon>
    </lineage>
</organism>
<comment type="caution">
    <text evidence="5">The sequence shown here is derived from an EMBL/GenBank/DDBJ whole genome shotgun (WGS) entry which is preliminary data.</text>
</comment>
<keyword evidence="6" id="KW-1185">Reference proteome</keyword>
<gene>
    <name evidence="5" type="ORF">C7391_1250</name>
</gene>
<dbReference type="SUPFAM" id="SSF141066">
    <property type="entry name" value="ICP-like"/>
    <property type="match status" value="1"/>
</dbReference>
<dbReference type="PROSITE" id="PS51257">
    <property type="entry name" value="PROKAR_LIPOPROTEIN"/>
    <property type="match status" value="1"/>
</dbReference>
<keyword evidence="1" id="KW-0646">Protease inhibitor</keyword>
<name>A0A484F373_9EURY</name>
<dbReference type="Pfam" id="PF09394">
    <property type="entry name" value="Inhibitor_I42"/>
    <property type="match status" value="1"/>
</dbReference>